<dbReference type="EMBL" id="JANJZL010000001">
    <property type="protein sequence ID" value="MCR2042601.1"/>
    <property type="molecule type" value="Genomic_DNA"/>
</dbReference>
<dbReference type="OrthoDB" id="1716040at2"/>
<keyword evidence="2" id="KW-1133">Transmembrane helix</keyword>
<feature type="transmembrane region" description="Helical" evidence="2">
    <location>
        <begin position="7"/>
        <end position="28"/>
    </location>
</feature>
<sequence>MNIIDRIILTIYTFCLALVSIVFILFPFEQIDFLSLKNVELYLMQLKGNYIYSVIGVAFLLVSIRFLVSGLIGNNEKNRGTFLIRHTDYGELKISTQTIEGIAQSVVTKFSGIRNIKIKVNVLEGVIILDMRGEVSPEINIPETTIQLQNKVKEHVEKCTGVEVGEVKVEISSVMTPTRTVK</sequence>
<evidence type="ECO:0000256" key="1">
    <source>
        <dbReference type="ARBA" id="ARBA00005721"/>
    </source>
</evidence>
<dbReference type="Pfam" id="PF03780">
    <property type="entry name" value="Asp23"/>
    <property type="match status" value="1"/>
</dbReference>
<dbReference type="NCBIfam" id="NF033218">
    <property type="entry name" value="anchor_AmaP"/>
    <property type="match status" value="1"/>
</dbReference>
<dbReference type="InterPro" id="IPR005531">
    <property type="entry name" value="Asp23"/>
</dbReference>
<dbReference type="Proteomes" id="UP001142078">
    <property type="component" value="Unassembled WGS sequence"/>
</dbReference>
<gene>
    <name evidence="3" type="primary">amaP</name>
    <name evidence="3" type="ORF">NSA23_00590</name>
</gene>
<keyword evidence="2" id="KW-0472">Membrane</keyword>
<evidence type="ECO:0000256" key="2">
    <source>
        <dbReference type="SAM" id="Phobius"/>
    </source>
</evidence>
<comment type="caution">
    <text evidence="3">The sequence shown here is derived from an EMBL/GenBank/DDBJ whole genome shotgun (WGS) entry which is preliminary data.</text>
</comment>
<organism evidence="3 4">
    <name type="scientific">Anaerosalibacter massiliensis</name>
    <dbReference type="NCBI Taxonomy" id="1347392"/>
    <lineage>
        <taxon>Bacteria</taxon>
        <taxon>Bacillati</taxon>
        <taxon>Bacillota</taxon>
        <taxon>Tissierellia</taxon>
        <taxon>Tissierellales</taxon>
        <taxon>Sporanaerobacteraceae</taxon>
        <taxon>Anaerosalibacter</taxon>
    </lineage>
</organism>
<feature type="transmembrane region" description="Helical" evidence="2">
    <location>
        <begin position="48"/>
        <end position="68"/>
    </location>
</feature>
<dbReference type="RefSeq" id="WP_042682021.1">
    <property type="nucleotide sequence ID" value="NZ_CABKTM010000043.1"/>
</dbReference>
<name>A0A9X2S606_9FIRM</name>
<reference evidence="3" key="1">
    <citation type="submission" date="2022-07" db="EMBL/GenBank/DDBJ databases">
        <title>Enhanced cultured diversity of the mouse gut microbiota enables custom-made synthetic communities.</title>
        <authorList>
            <person name="Afrizal A."/>
        </authorList>
    </citation>
    <scope>NUCLEOTIDE SEQUENCE</scope>
    <source>
        <strain evidence="3">DSM 29482</strain>
    </source>
</reference>
<evidence type="ECO:0000313" key="4">
    <source>
        <dbReference type="Proteomes" id="UP001142078"/>
    </source>
</evidence>
<proteinExistence type="inferred from homology"/>
<accession>A0A9X2S606</accession>
<keyword evidence="4" id="KW-1185">Reference proteome</keyword>
<dbReference type="AlphaFoldDB" id="A0A9X2S606"/>
<comment type="similarity">
    <text evidence="1">Belongs to the asp23 family.</text>
</comment>
<keyword evidence="2" id="KW-0812">Transmembrane</keyword>
<evidence type="ECO:0000313" key="3">
    <source>
        <dbReference type="EMBL" id="MCR2042601.1"/>
    </source>
</evidence>
<protein>
    <submittedName>
        <fullName evidence="3">Alkaline shock response membrane anchor protein AmaP</fullName>
    </submittedName>
</protein>